<dbReference type="EMBL" id="VSSQ01097339">
    <property type="protein sequence ID" value="MPN40737.1"/>
    <property type="molecule type" value="Genomic_DNA"/>
</dbReference>
<comment type="caution">
    <text evidence="1">The sequence shown here is derived from an EMBL/GenBank/DDBJ whole genome shotgun (WGS) entry which is preliminary data.</text>
</comment>
<evidence type="ECO:0000313" key="1">
    <source>
        <dbReference type="EMBL" id="MPN40737.1"/>
    </source>
</evidence>
<dbReference type="AlphaFoldDB" id="A0A645HP56"/>
<accession>A0A645HP56</accession>
<reference evidence="1" key="1">
    <citation type="submission" date="2019-08" db="EMBL/GenBank/DDBJ databases">
        <authorList>
            <person name="Kucharzyk K."/>
            <person name="Murdoch R.W."/>
            <person name="Higgins S."/>
            <person name="Loffler F."/>
        </authorList>
    </citation>
    <scope>NUCLEOTIDE SEQUENCE</scope>
</reference>
<gene>
    <name evidence="1" type="ORF">SDC9_188276</name>
</gene>
<sequence>MITLIVLGHFENIRLFDGNIFNFASLTFNRRNGIRMFQHLHLFLHRLYDVFLIGENTDERLDMFFRQ</sequence>
<protein>
    <submittedName>
        <fullName evidence="1">Uncharacterized protein</fullName>
    </submittedName>
</protein>
<organism evidence="1">
    <name type="scientific">bioreactor metagenome</name>
    <dbReference type="NCBI Taxonomy" id="1076179"/>
    <lineage>
        <taxon>unclassified sequences</taxon>
        <taxon>metagenomes</taxon>
        <taxon>ecological metagenomes</taxon>
    </lineage>
</organism>
<proteinExistence type="predicted"/>
<name>A0A645HP56_9ZZZZ</name>